<evidence type="ECO:0000313" key="3">
    <source>
        <dbReference type="Proteomes" id="UP001652624"/>
    </source>
</evidence>
<dbReference type="InterPro" id="IPR027958">
    <property type="entry name" value="DUF4657"/>
</dbReference>
<sequence>MSPASLSQRYQAHRPSSNPEGCVSLFGAGKQEVTEAGKHSEAGLHEAEVVGLIGPKAWACLPGQGLRYLEHLCLVLEQMVRLQQLYLELQTQRLPGDLEEDSEPPALASHAPGSEVHQRSWELLSQTQQTVSFLKGQKQLHAQR</sequence>
<keyword evidence="3" id="KW-1185">Reference proteome</keyword>
<feature type="compositionally biased region" description="Polar residues" evidence="1">
    <location>
        <begin position="1"/>
        <end position="19"/>
    </location>
</feature>
<dbReference type="PANTHER" id="PTHR37336:SF1">
    <property type="entry name" value="SIMILAR TO 9930012K11RIK PROTEIN"/>
    <property type="match status" value="1"/>
</dbReference>
<dbReference type="PANTHER" id="PTHR37336">
    <property type="entry name" value="SIMILAR TO 9930012K11RIK PROTEIN"/>
    <property type="match status" value="1"/>
</dbReference>
<protein>
    <submittedName>
        <fullName evidence="4">Uncharacterized protein C8orf58 homolog</fullName>
    </submittedName>
</protein>
<feature type="domain" description="DUF4657" evidence="2">
    <location>
        <begin position="2"/>
        <end position="131"/>
    </location>
</feature>
<organism evidence="3 4">
    <name type="scientific">Erinaceus europaeus</name>
    <name type="common">Western European hedgehog</name>
    <dbReference type="NCBI Taxonomy" id="9365"/>
    <lineage>
        <taxon>Eukaryota</taxon>
        <taxon>Metazoa</taxon>
        <taxon>Chordata</taxon>
        <taxon>Craniata</taxon>
        <taxon>Vertebrata</taxon>
        <taxon>Euteleostomi</taxon>
        <taxon>Mammalia</taxon>
        <taxon>Eutheria</taxon>
        <taxon>Laurasiatheria</taxon>
        <taxon>Eulipotyphla</taxon>
        <taxon>Erinaceidae</taxon>
        <taxon>Erinaceinae</taxon>
        <taxon>Erinaceus</taxon>
    </lineage>
</organism>
<proteinExistence type="predicted"/>
<dbReference type="Proteomes" id="UP001652624">
    <property type="component" value="Chromosome 19"/>
</dbReference>
<accession>A0ABM3WE47</accession>
<gene>
    <name evidence="4" type="primary">C19H8orf58</name>
</gene>
<feature type="region of interest" description="Disordered" evidence="1">
    <location>
        <begin position="1"/>
        <end position="22"/>
    </location>
</feature>
<dbReference type="RefSeq" id="XP_060034807.1">
    <property type="nucleotide sequence ID" value="XM_060178824.1"/>
</dbReference>
<evidence type="ECO:0000256" key="1">
    <source>
        <dbReference type="SAM" id="MobiDB-lite"/>
    </source>
</evidence>
<dbReference type="Pfam" id="PF15552">
    <property type="entry name" value="DUF4657"/>
    <property type="match status" value="1"/>
</dbReference>
<feature type="region of interest" description="Disordered" evidence="1">
    <location>
        <begin position="96"/>
        <end position="119"/>
    </location>
</feature>
<evidence type="ECO:0000259" key="2">
    <source>
        <dbReference type="Pfam" id="PF15552"/>
    </source>
</evidence>
<evidence type="ECO:0000313" key="4">
    <source>
        <dbReference type="RefSeq" id="XP_060034807.1"/>
    </source>
</evidence>
<dbReference type="GeneID" id="103118921"/>
<name>A0ABM3WE47_ERIEU</name>
<reference evidence="4" key="1">
    <citation type="submission" date="2025-08" db="UniProtKB">
        <authorList>
            <consortium name="RefSeq"/>
        </authorList>
    </citation>
    <scope>IDENTIFICATION</scope>
</reference>